<comment type="similarity">
    <text evidence="2">Belongs to the TIP family.</text>
</comment>
<evidence type="ECO:0000313" key="12">
    <source>
        <dbReference type="Proteomes" id="UP000311382"/>
    </source>
</evidence>
<reference evidence="11 12" key="1">
    <citation type="submission" date="2019-03" db="EMBL/GenBank/DDBJ databases">
        <title>Rhodosporidium diobovatum UCD-FST 08-225 genome sequencing, assembly, and annotation.</title>
        <authorList>
            <person name="Fakankun I.U."/>
            <person name="Fristensky B."/>
            <person name="Levin D.B."/>
        </authorList>
    </citation>
    <scope>NUCLEOTIDE SEQUENCE [LARGE SCALE GENOMIC DNA]</scope>
    <source>
        <strain evidence="11 12">UCD-FST 08-225</strain>
    </source>
</reference>
<dbReference type="InterPro" id="IPR028994">
    <property type="entry name" value="Integrin_alpha_N"/>
</dbReference>
<name>A0A5C5G401_9BASI</name>
<dbReference type="OrthoDB" id="10022113at2759"/>
<feature type="chain" id="PRO_5023031516" description="T-cell immunomodulatory protein TIP C2 domain-containing protein" evidence="9">
    <location>
        <begin position="20"/>
        <end position="679"/>
    </location>
</feature>
<dbReference type="GO" id="GO:0005886">
    <property type="term" value="C:plasma membrane"/>
    <property type="evidence" value="ECO:0007669"/>
    <property type="project" value="TreeGrafter"/>
</dbReference>
<keyword evidence="5 8" id="KW-1133">Transmembrane helix</keyword>
<keyword evidence="4 9" id="KW-0732">Signal</keyword>
<evidence type="ECO:0000313" key="11">
    <source>
        <dbReference type="EMBL" id="TNY23675.1"/>
    </source>
</evidence>
<dbReference type="Pfam" id="PF13517">
    <property type="entry name" value="FG-GAP_3"/>
    <property type="match status" value="2"/>
</dbReference>
<dbReference type="InterPro" id="IPR057089">
    <property type="entry name" value="C2_TIP"/>
</dbReference>
<comment type="caution">
    <text evidence="11">The sequence shown here is derived from an EMBL/GenBank/DDBJ whole genome shotgun (WGS) entry which is preliminary data.</text>
</comment>
<accession>A0A5C5G401</accession>
<keyword evidence="3 8" id="KW-0812">Transmembrane</keyword>
<evidence type="ECO:0000259" key="10">
    <source>
        <dbReference type="Pfam" id="PF23122"/>
    </source>
</evidence>
<evidence type="ECO:0000256" key="6">
    <source>
        <dbReference type="ARBA" id="ARBA00023136"/>
    </source>
</evidence>
<dbReference type="Proteomes" id="UP000311382">
    <property type="component" value="Unassembled WGS sequence"/>
</dbReference>
<evidence type="ECO:0000256" key="9">
    <source>
        <dbReference type="SAM" id="SignalP"/>
    </source>
</evidence>
<evidence type="ECO:0000256" key="3">
    <source>
        <dbReference type="ARBA" id="ARBA00022692"/>
    </source>
</evidence>
<evidence type="ECO:0000256" key="5">
    <source>
        <dbReference type="ARBA" id="ARBA00022989"/>
    </source>
</evidence>
<proteinExistence type="inferred from homology"/>
<keyword evidence="7" id="KW-0325">Glycoprotein</keyword>
<dbReference type="Pfam" id="PF23122">
    <property type="entry name" value="C2_ITFG1"/>
    <property type="match status" value="1"/>
</dbReference>
<organism evidence="11 12">
    <name type="scientific">Rhodotorula diobovata</name>
    <dbReference type="NCBI Taxonomy" id="5288"/>
    <lineage>
        <taxon>Eukaryota</taxon>
        <taxon>Fungi</taxon>
        <taxon>Dikarya</taxon>
        <taxon>Basidiomycota</taxon>
        <taxon>Pucciniomycotina</taxon>
        <taxon>Microbotryomycetes</taxon>
        <taxon>Sporidiobolales</taxon>
        <taxon>Sporidiobolaceae</taxon>
        <taxon>Rhodotorula</taxon>
    </lineage>
</organism>
<dbReference type="AlphaFoldDB" id="A0A5C5G401"/>
<feature type="transmembrane region" description="Helical" evidence="8">
    <location>
        <begin position="633"/>
        <end position="657"/>
    </location>
</feature>
<keyword evidence="12" id="KW-1185">Reference proteome</keyword>
<gene>
    <name evidence="11" type="ORF">DMC30DRAFT_296561</name>
</gene>
<dbReference type="EMBL" id="SOZI01000009">
    <property type="protein sequence ID" value="TNY23675.1"/>
    <property type="molecule type" value="Genomic_DNA"/>
</dbReference>
<evidence type="ECO:0000256" key="8">
    <source>
        <dbReference type="SAM" id="Phobius"/>
    </source>
</evidence>
<comment type="subcellular location">
    <subcellularLocation>
        <location evidence="1">Membrane</location>
        <topology evidence="1">Single-pass type I membrane protein</topology>
    </subcellularLocation>
</comment>
<sequence>MLWSSLATLAFLVTRPSLAWRVPGVEQRYTEEKLVDAGSLGLPSTGLVAAFADWNADGLVDLVHLGADQRSLAFYTWDRRKYTWTEATNARIRTHSDFVVTNVVPGDFDHDGRVDLLVVGGKNPGGWWGSDQETDMQVYLQQPDGSFGEPLAVDSSTLAQTMPLDATGTMRTDLLGFPAGSKTPQLWRNAWRESNHSSVFELSDAPLNVSSSPTGTFNCRFPNPHFNAFIDLDGDCLADLFFMCQDGDDADDLSYQVWLNKKGAFEFAREGKLPRGTKSVGFADMDRDGTIDMVISSCASPHTCALHIAYNSQIPLCDSSVPDSQSCRDPEALCVADSHFSFDLSGSDDASSSAAMTTVPLSALLPGHELVVRSTAFRGELPLAPQVGDYNIDGYPDLLVVAQKGRDRQAHVLQSRPCEAGACTDEEVRRKRRAFRVVSEGAEALDKIKDVESVSWFDVDDDGSLDILVQRLGNSGAARTPVFIKNNYFHDAFFLKAEMLNGACPGWCEPREPGEKRYRPFGASYPGASFKFTVLDPTGARRSTQYGQLAQSTYLSLQTPYSYFGLGRTNNYVENLFLGSTLHQPRHWLNLEGLIPNSQLLVMPHQSRVPAGGEGGGSPDEWTRMMFLRPGDWIPWVSVVLLVAIVGLGAVVVALHVREKREDEAERRARLLHLNFQAL</sequence>
<dbReference type="InterPro" id="IPR024881">
    <property type="entry name" value="Tip"/>
</dbReference>
<protein>
    <recommendedName>
        <fullName evidence="10">T-cell immunomodulatory protein TIP C2 domain-containing protein</fullName>
    </recommendedName>
</protein>
<evidence type="ECO:0000256" key="1">
    <source>
        <dbReference type="ARBA" id="ARBA00004479"/>
    </source>
</evidence>
<feature type="domain" description="T-cell immunomodulatory protein TIP C2" evidence="10">
    <location>
        <begin position="520"/>
        <end position="627"/>
    </location>
</feature>
<keyword evidence="6 8" id="KW-0472">Membrane</keyword>
<evidence type="ECO:0000256" key="2">
    <source>
        <dbReference type="ARBA" id="ARBA00006496"/>
    </source>
</evidence>
<feature type="signal peptide" evidence="9">
    <location>
        <begin position="1"/>
        <end position="19"/>
    </location>
</feature>
<dbReference type="Gene3D" id="2.130.10.130">
    <property type="entry name" value="Integrin alpha, N-terminal"/>
    <property type="match status" value="1"/>
</dbReference>
<dbReference type="SUPFAM" id="SSF69318">
    <property type="entry name" value="Integrin alpha N-terminal domain"/>
    <property type="match status" value="2"/>
</dbReference>
<evidence type="ECO:0000256" key="4">
    <source>
        <dbReference type="ARBA" id="ARBA00022729"/>
    </source>
</evidence>
<dbReference type="PANTHER" id="PTHR13412:SF0">
    <property type="entry name" value="T-CELL IMMUNOMODULATORY PROTEIN"/>
    <property type="match status" value="1"/>
</dbReference>
<evidence type="ECO:0000256" key="7">
    <source>
        <dbReference type="ARBA" id="ARBA00023180"/>
    </source>
</evidence>
<dbReference type="PANTHER" id="PTHR13412">
    <property type="entry name" value="T-CELL IMMUNOMODULATORY PROTEIN HOMOLOG"/>
    <property type="match status" value="1"/>
</dbReference>
<dbReference type="InterPro" id="IPR013517">
    <property type="entry name" value="FG-GAP"/>
</dbReference>